<evidence type="ECO:0000313" key="2">
    <source>
        <dbReference type="EMBL" id="MPC74450.1"/>
    </source>
</evidence>
<feature type="transmembrane region" description="Helical" evidence="1">
    <location>
        <begin position="27"/>
        <end position="46"/>
    </location>
</feature>
<reference evidence="2 3" key="1">
    <citation type="submission" date="2019-05" db="EMBL/GenBank/DDBJ databases">
        <title>Another draft genome of Portunus trituberculatus and its Hox gene families provides insights of decapod evolution.</title>
        <authorList>
            <person name="Jeong J.-H."/>
            <person name="Song I."/>
            <person name="Kim S."/>
            <person name="Choi T."/>
            <person name="Kim D."/>
            <person name="Ryu S."/>
            <person name="Kim W."/>
        </authorList>
    </citation>
    <scope>NUCLEOTIDE SEQUENCE [LARGE SCALE GENOMIC DNA]</scope>
    <source>
        <tissue evidence="2">Muscle</tissue>
    </source>
</reference>
<keyword evidence="3" id="KW-1185">Reference proteome</keyword>
<sequence length="100" mass="11327">MKDNIIKVKLGISDAYNFVWDSNITPLIYYLLAHAFGCTLHSLTVLRFTANRNPAHSSQSPVHNPSDVCLFVCLFWETTCVSGWGDNLMLYTNNFHTNSN</sequence>
<keyword evidence="1" id="KW-0812">Transmembrane</keyword>
<evidence type="ECO:0000256" key="1">
    <source>
        <dbReference type="SAM" id="Phobius"/>
    </source>
</evidence>
<gene>
    <name evidence="2" type="ORF">E2C01_068809</name>
</gene>
<protein>
    <submittedName>
        <fullName evidence="2">Uncharacterized protein</fullName>
    </submittedName>
</protein>
<accession>A0A5B7HPT2</accession>
<keyword evidence="1" id="KW-1133">Transmembrane helix</keyword>
<dbReference type="AlphaFoldDB" id="A0A5B7HPT2"/>
<evidence type="ECO:0000313" key="3">
    <source>
        <dbReference type="Proteomes" id="UP000324222"/>
    </source>
</evidence>
<dbReference type="EMBL" id="VSRR010038945">
    <property type="protein sequence ID" value="MPC74450.1"/>
    <property type="molecule type" value="Genomic_DNA"/>
</dbReference>
<name>A0A5B7HPT2_PORTR</name>
<dbReference type="Proteomes" id="UP000324222">
    <property type="component" value="Unassembled WGS sequence"/>
</dbReference>
<comment type="caution">
    <text evidence="2">The sequence shown here is derived from an EMBL/GenBank/DDBJ whole genome shotgun (WGS) entry which is preliminary data.</text>
</comment>
<organism evidence="2 3">
    <name type="scientific">Portunus trituberculatus</name>
    <name type="common">Swimming crab</name>
    <name type="synonym">Neptunus trituberculatus</name>
    <dbReference type="NCBI Taxonomy" id="210409"/>
    <lineage>
        <taxon>Eukaryota</taxon>
        <taxon>Metazoa</taxon>
        <taxon>Ecdysozoa</taxon>
        <taxon>Arthropoda</taxon>
        <taxon>Crustacea</taxon>
        <taxon>Multicrustacea</taxon>
        <taxon>Malacostraca</taxon>
        <taxon>Eumalacostraca</taxon>
        <taxon>Eucarida</taxon>
        <taxon>Decapoda</taxon>
        <taxon>Pleocyemata</taxon>
        <taxon>Brachyura</taxon>
        <taxon>Eubrachyura</taxon>
        <taxon>Portunoidea</taxon>
        <taxon>Portunidae</taxon>
        <taxon>Portuninae</taxon>
        <taxon>Portunus</taxon>
    </lineage>
</organism>
<proteinExistence type="predicted"/>
<keyword evidence="1" id="KW-0472">Membrane</keyword>